<gene>
    <name evidence="1" type="ORF">A2Y75_08845</name>
</gene>
<dbReference type="PANTHER" id="PTHR13061">
    <property type="entry name" value="DYNACTIN SUBUNIT P25"/>
    <property type="match status" value="1"/>
</dbReference>
<dbReference type="PANTHER" id="PTHR13061:SF29">
    <property type="entry name" value="GAMMA CARBONIC ANHYDRASE-LIKE 1, MITOCHONDRIAL-RELATED"/>
    <property type="match status" value="1"/>
</dbReference>
<evidence type="ECO:0000313" key="2">
    <source>
        <dbReference type="Proteomes" id="UP000177876"/>
    </source>
</evidence>
<evidence type="ECO:0008006" key="3">
    <source>
        <dbReference type="Google" id="ProtNLM"/>
    </source>
</evidence>
<dbReference type="InterPro" id="IPR001451">
    <property type="entry name" value="Hexapep"/>
</dbReference>
<dbReference type="InterPro" id="IPR047324">
    <property type="entry name" value="LbH_gamma_CA-like"/>
</dbReference>
<dbReference type="SUPFAM" id="SSF51161">
    <property type="entry name" value="Trimeric LpxA-like enzymes"/>
    <property type="match status" value="1"/>
</dbReference>
<dbReference type="CDD" id="cd04645">
    <property type="entry name" value="LbH_gamma_CA_like"/>
    <property type="match status" value="1"/>
</dbReference>
<proteinExistence type="predicted"/>
<dbReference type="STRING" id="1797197.A2Y75_08845"/>
<evidence type="ECO:0000313" key="1">
    <source>
        <dbReference type="EMBL" id="OFW56658.1"/>
    </source>
</evidence>
<dbReference type="InterPro" id="IPR050484">
    <property type="entry name" value="Transf_Hexapept/Carb_Anhydrase"/>
</dbReference>
<dbReference type="Proteomes" id="UP000177876">
    <property type="component" value="Unassembled WGS sequence"/>
</dbReference>
<dbReference type="InterPro" id="IPR011004">
    <property type="entry name" value="Trimer_LpxA-like_sf"/>
</dbReference>
<sequence>MLIPFYEIAPQVSSQAFLAEGCMLIGNVKVGPNANIWFNAVLRGDRGEIAIGDFSSIQDCCVLHGPVTVGSHVIVGHAAVLHGATIEDNCVIGMNAVVLDNAVIGHGSVVAAGAVVPQGMQVPPHSMVAGVPAKTVKELPAENEEVFKKMASDYFEFARPHMGAQS</sequence>
<reference evidence="1 2" key="1">
    <citation type="journal article" date="2016" name="Nat. Commun.">
        <title>Thousands of microbial genomes shed light on interconnected biogeochemical processes in an aquifer system.</title>
        <authorList>
            <person name="Anantharaman K."/>
            <person name="Brown C.T."/>
            <person name="Hug L.A."/>
            <person name="Sharon I."/>
            <person name="Castelle C.J."/>
            <person name="Probst A.J."/>
            <person name="Thomas B.C."/>
            <person name="Singh A."/>
            <person name="Wilkins M.J."/>
            <person name="Karaoz U."/>
            <person name="Brodie E.L."/>
            <person name="Williams K.H."/>
            <person name="Hubbard S.S."/>
            <person name="Banfield J.F."/>
        </authorList>
    </citation>
    <scope>NUCLEOTIDE SEQUENCE [LARGE SCALE GENOMIC DNA]</scope>
</reference>
<comment type="caution">
    <text evidence="1">The sequence shown here is derived from an EMBL/GenBank/DDBJ whole genome shotgun (WGS) entry which is preliminary data.</text>
</comment>
<dbReference type="Pfam" id="PF00132">
    <property type="entry name" value="Hexapep"/>
    <property type="match status" value="1"/>
</dbReference>
<name>A0A1F2WIH1_9ACTN</name>
<organism evidence="1 2">
    <name type="scientific">Candidatus Solincola sediminis</name>
    <dbReference type="NCBI Taxonomy" id="1797199"/>
    <lineage>
        <taxon>Bacteria</taxon>
        <taxon>Bacillati</taxon>
        <taxon>Actinomycetota</taxon>
        <taxon>Candidatus Geothermincolia</taxon>
        <taxon>Candidatus Geothermincolales</taxon>
        <taxon>Candidatus Geothermincolaceae</taxon>
        <taxon>Candidatus Solincola</taxon>
    </lineage>
</organism>
<dbReference type="EMBL" id="MELK01000042">
    <property type="protein sequence ID" value="OFW56658.1"/>
    <property type="molecule type" value="Genomic_DNA"/>
</dbReference>
<protein>
    <recommendedName>
        <fullName evidence="3">Gamma carbonic anhydrase family protein</fullName>
    </recommendedName>
</protein>
<dbReference type="Gene3D" id="2.160.10.10">
    <property type="entry name" value="Hexapeptide repeat proteins"/>
    <property type="match status" value="1"/>
</dbReference>
<accession>A0A1F2WIH1</accession>
<dbReference type="AlphaFoldDB" id="A0A1F2WIH1"/>